<keyword evidence="8" id="KW-0479">Metal-binding</keyword>
<evidence type="ECO:0000256" key="3">
    <source>
        <dbReference type="ARBA" id="ARBA00004496"/>
    </source>
</evidence>
<dbReference type="GO" id="GO:0005634">
    <property type="term" value="C:nucleus"/>
    <property type="evidence" value="ECO:0007669"/>
    <property type="project" value="UniProtKB-SubCell"/>
</dbReference>
<keyword evidence="9" id="KW-0378">Hydrolase</keyword>
<dbReference type="GO" id="GO:0016787">
    <property type="term" value="F:hydrolase activity"/>
    <property type="evidence" value="ECO:0007669"/>
    <property type="project" value="UniProtKB-KW"/>
</dbReference>
<protein>
    <recommendedName>
        <fullName evidence="5">Putative nuclease HARBI1</fullName>
    </recommendedName>
    <alternativeName>
        <fullName evidence="11">Harbinger transposase-derived nuclease</fullName>
    </alternativeName>
</protein>
<comment type="cofactor">
    <cofactor evidence="1">
        <name>a divalent metal cation</name>
        <dbReference type="ChEBI" id="CHEBI:60240"/>
    </cofactor>
</comment>
<accession>A0A6J1N3L2</accession>
<evidence type="ECO:0000256" key="8">
    <source>
        <dbReference type="ARBA" id="ARBA00022723"/>
    </source>
</evidence>
<dbReference type="PANTHER" id="PTHR22930">
    <property type="match status" value="1"/>
</dbReference>
<dbReference type="InterPro" id="IPR045249">
    <property type="entry name" value="HARBI1-like"/>
</dbReference>
<name>A0A6J1N3L2_BICAN</name>
<evidence type="ECO:0000256" key="10">
    <source>
        <dbReference type="ARBA" id="ARBA00023242"/>
    </source>
</evidence>
<evidence type="ECO:0000256" key="11">
    <source>
        <dbReference type="ARBA" id="ARBA00030126"/>
    </source>
</evidence>
<evidence type="ECO:0000313" key="15">
    <source>
        <dbReference type="RefSeq" id="XP_023941469.2"/>
    </source>
</evidence>
<evidence type="ECO:0000256" key="9">
    <source>
        <dbReference type="ARBA" id="ARBA00022801"/>
    </source>
</evidence>
<sequence>MSDKAENWKEAISNELSQLKENNTWTEVDQIPDGKEVISSKWVLKKKADCYKARNNSLPPMSQFLQALRFYATGCHQLTMGDFCGVSRSTANRVIHKVTAAIACLSKDFIKFPQDAEEIRTTQLDFHRIARFPKVIGALDCTHIKIISPGGEHAETFRNRKGYMSINTQVICNANLIITDIVARWPGSAHDERIFSSCRRNAMFEIGHYTDSVLVADSGYMNRSYIMMPLDRIITTEESL</sequence>
<evidence type="ECO:0000256" key="2">
    <source>
        <dbReference type="ARBA" id="ARBA00004123"/>
    </source>
</evidence>
<comment type="subcellular location">
    <subcellularLocation>
        <location evidence="3">Cytoplasm</location>
    </subcellularLocation>
    <subcellularLocation>
        <location evidence="2">Nucleus</location>
    </subcellularLocation>
</comment>
<organism evidence="14 15">
    <name type="scientific">Bicyclus anynana</name>
    <name type="common">Squinting bush brown butterfly</name>
    <dbReference type="NCBI Taxonomy" id="110368"/>
    <lineage>
        <taxon>Eukaryota</taxon>
        <taxon>Metazoa</taxon>
        <taxon>Ecdysozoa</taxon>
        <taxon>Arthropoda</taxon>
        <taxon>Hexapoda</taxon>
        <taxon>Insecta</taxon>
        <taxon>Pterygota</taxon>
        <taxon>Neoptera</taxon>
        <taxon>Endopterygota</taxon>
        <taxon>Lepidoptera</taxon>
        <taxon>Glossata</taxon>
        <taxon>Ditrysia</taxon>
        <taxon>Papilionoidea</taxon>
        <taxon>Nymphalidae</taxon>
        <taxon>Satyrinae</taxon>
        <taxon>Satyrini</taxon>
        <taxon>Mycalesina</taxon>
        <taxon>Bicyclus</taxon>
    </lineage>
</organism>
<evidence type="ECO:0000313" key="14">
    <source>
        <dbReference type="Proteomes" id="UP001652582"/>
    </source>
</evidence>
<evidence type="ECO:0000256" key="1">
    <source>
        <dbReference type="ARBA" id="ARBA00001968"/>
    </source>
</evidence>
<reference evidence="15" key="1">
    <citation type="submission" date="2025-08" db="UniProtKB">
        <authorList>
            <consortium name="RefSeq"/>
        </authorList>
    </citation>
    <scope>IDENTIFICATION</scope>
</reference>
<dbReference type="InterPro" id="IPR027806">
    <property type="entry name" value="HARBI1_dom"/>
</dbReference>
<dbReference type="GO" id="GO:0004518">
    <property type="term" value="F:nuclease activity"/>
    <property type="evidence" value="ECO:0007669"/>
    <property type="project" value="UniProtKB-KW"/>
</dbReference>
<dbReference type="KEGG" id="bany:112048237"/>
<dbReference type="Proteomes" id="UP001652582">
    <property type="component" value="Chromosome 23"/>
</dbReference>
<dbReference type="PANTHER" id="PTHR22930:SF85">
    <property type="entry name" value="GH03217P-RELATED"/>
    <property type="match status" value="1"/>
</dbReference>
<proteinExistence type="inferred from homology"/>
<keyword evidence="14" id="KW-1185">Reference proteome</keyword>
<dbReference type="GO" id="GO:0046872">
    <property type="term" value="F:metal ion binding"/>
    <property type="evidence" value="ECO:0007669"/>
    <property type="project" value="UniProtKB-KW"/>
</dbReference>
<evidence type="ECO:0000256" key="4">
    <source>
        <dbReference type="ARBA" id="ARBA00006958"/>
    </source>
</evidence>
<evidence type="ECO:0000256" key="7">
    <source>
        <dbReference type="ARBA" id="ARBA00022722"/>
    </source>
</evidence>
<feature type="domain" description="DDE Tnp4" evidence="13">
    <location>
        <begin position="139"/>
        <end position="231"/>
    </location>
</feature>
<dbReference type="InterPro" id="IPR026103">
    <property type="entry name" value="HARBI1_animal"/>
</dbReference>
<dbReference type="Pfam" id="PF13359">
    <property type="entry name" value="DDE_Tnp_4"/>
    <property type="match status" value="1"/>
</dbReference>
<evidence type="ECO:0000256" key="5">
    <source>
        <dbReference type="ARBA" id="ARBA00015519"/>
    </source>
</evidence>
<evidence type="ECO:0000256" key="6">
    <source>
        <dbReference type="ARBA" id="ARBA00022490"/>
    </source>
</evidence>
<gene>
    <name evidence="15" type="primary">LOC112048237</name>
</gene>
<comment type="similarity">
    <text evidence="4">Belongs to the HARBI1 family.</text>
</comment>
<comment type="function">
    <text evidence="12">Transposase-derived protein that may have nuclease activity. Does not have transposase activity.</text>
</comment>
<keyword evidence="10" id="KW-0539">Nucleus</keyword>
<dbReference type="GeneID" id="112048237"/>
<dbReference type="OrthoDB" id="2430314at2759"/>
<keyword evidence="6" id="KW-0963">Cytoplasm</keyword>
<dbReference type="RefSeq" id="XP_023941469.2">
    <property type="nucleotide sequence ID" value="XM_024085701.2"/>
</dbReference>
<evidence type="ECO:0000256" key="12">
    <source>
        <dbReference type="ARBA" id="ARBA00045850"/>
    </source>
</evidence>
<keyword evidence="7" id="KW-0540">Nuclease</keyword>
<evidence type="ECO:0000259" key="13">
    <source>
        <dbReference type="Pfam" id="PF13359"/>
    </source>
</evidence>
<dbReference type="PRINTS" id="PR02086">
    <property type="entry name" value="PUTNUCHARBI1"/>
</dbReference>